<gene>
    <name evidence="1" type="ORF">NQ315_006167</name>
</gene>
<organism evidence="1 2">
    <name type="scientific">Exocentrus adspersus</name>
    <dbReference type="NCBI Taxonomy" id="1586481"/>
    <lineage>
        <taxon>Eukaryota</taxon>
        <taxon>Metazoa</taxon>
        <taxon>Ecdysozoa</taxon>
        <taxon>Arthropoda</taxon>
        <taxon>Hexapoda</taxon>
        <taxon>Insecta</taxon>
        <taxon>Pterygota</taxon>
        <taxon>Neoptera</taxon>
        <taxon>Endopterygota</taxon>
        <taxon>Coleoptera</taxon>
        <taxon>Polyphaga</taxon>
        <taxon>Cucujiformia</taxon>
        <taxon>Chrysomeloidea</taxon>
        <taxon>Cerambycidae</taxon>
        <taxon>Lamiinae</taxon>
        <taxon>Acanthocinini</taxon>
        <taxon>Exocentrus</taxon>
    </lineage>
</organism>
<dbReference type="EMBL" id="JANEYG010000016">
    <property type="protein sequence ID" value="KAJ8919641.1"/>
    <property type="molecule type" value="Genomic_DNA"/>
</dbReference>
<protein>
    <submittedName>
        <fullName evidence="1">Uncharacterized protein</fullName>
    </submittedName>
</protein>
<name>A0AAV8W0Q1_9CUCU</name>
<dbReference type="Proteomes" id="UP001159042">
    <property type="component" value="Unassembled WGS sequence"/>
</dbReference>
<comment type="caution">
    <text evidence="1">The sequence shown here is derived from an EMBL/GenBank/DDBJ whole genome shotgun (WGS) entry which is preliminary data.</text>
</comment>
<evidence type="ECO:0000313" key="1">
    <source>
        <dbReference type="EMBL" id="KAJ8919641.1"/>
    </source>
</evidence>
<proteinExistence type="predicted"/>
<dbReference type="AlphaFoldDB" id="A0AAV8W0Q1"/>
<keyword evidence="2" id="KW-1185">Reference proteome</keyword>
<evidence type="ECO:0000313" key="2">
    <source>
        <dbReference type="Proteomes" id="UP001159042"/>
    </source>
</evidence>
<accession>A0AAV8W0Q1</accession>
<reference evidence="1 2" key="1">
    <citation type="journal article" date="2023" name="Insect Mol. Biol.">
        <title>Genome sequencing provides insights into the evolution of gene families encoding plant cell wall-degrading enzymes in longhorned beetles.</title>
        <authorList>
            <person name="Shin N.R."/>
            <person name="Okamura Y."/>
            <person name="Kirsch R."/>
            <person name="Pauchet Y."/>
        </authorList>
    </citation>
    <scope>NUCLEOTIDE SEQUENCE [LARGE SCALE GENOMIC DNA]</scope>
    <source>
        <strain evidence="1">EAD_L_NR</strain>
    </source>
</reference>
<sequence>MLQTKCSSVLHFLELNFSNIVFDCQNHSLILAIIALAVPQRAASYSAGRCTPRTGCPHIWSTFTPCNIPPATLSMVSASVAAGFETSVH</sequence>